<protein>
    <submittedName>
        <fullName evidence="2">Uncharacterized protein</fullName>
    </submittedName>
</protein>
<dbReference type="AlphaFoldDB" id="A0A6H5FXW6"/>
<feature type="non-terminal residue" evidence="2">
    <location>
        <position position="51"/>
    </location>
</feature>
<reference evidence="2 3" key="1">
    <citation type="submission" date="2020-02" db="EMBL/GenBank/DDBJ databases">
        <authorList>
            <person name="Ferguson B K."/>
        </authorList>
    </citation>
    <scope>NUCLEOTIDE SEQUENCE [LARGE SCALE GENOMIC DNA]</scope>
</reference>
<keyword evidence="3" id="KW-1185">Reference proteome</keyword>
<evidence type="ECO:0000313" key="3">
    <source>
        <dbReference type="Proteomes" id="UP000479000"/>
    </source>
</evidence>
<feature type="compositionally biased region" description="Basic residues" evidence="1">
    <location>
        <begin position="29"/>
        <end position="41"/>
    </location>
</feature>
<evidence type="ECO:0000256" key="1">
    <source>
        <dbReference type="SAM" id="MobiDB-lite"/>
    </source>
</evidence>
<accession>A0A6H5FXW6</accession>
<name>A0A6H5FXW6_9HEMI</name>
<dbReference type="EMBL" id="CADCXU010001859">
    <property type="protein sequence ID" value="CAA9994261.1"/>
    <property type="molecule type" value="Genomic_DNA"/>
</dbReference>
<sequence length="51" mass="5880">MDERFCSPFDDVPPITSFMMSGKKENGNIRHRKGEKYSKKRSKDEKTVGDA</sequence>
<organism evidence="2 3">
    <name type="scientific">Nesidiocoris tenuis</name>
    <dbReference type="NCBI Taxonomy" id="355587"/>
    <lineage>
        <taxon>Eukaryota</taxon>
        <taxon>Metazoa</taxon>
        <taxon>Ecdysozoa</taxon>
        <taxon>Arthropoda</taxon>
        <taxon>Hexapoda</taxon>
        <taxon>Insecta</taxon>
        <taxon>Pterygota</taxon>
        <taxon>Neoptera</taxon>
        <taxon>Paraneoptera</taxon>
        <taxon>Hemiptera</taxon>
        <taxon>Heteroptera</taxon>
        <taxon>Panheteroptera</taxon>
        <taxon>Cimicomorpha</taxon>
        <taxon>Miridae</taxon>
        <taxon>Dicyphina</taxon>
        <taxon>Nesidiocoris</taxon>
    </lineage>
</organism>
<feature type="compositionally biased region" description="Basic and acidic residues" evidence="1">
    <location>
        <begin position="42"/>
        <end position="51"/>
    </location>
</feature>
<dbReference type="Proteomes" id="UP000479000">
    <property type="component" value="Unassembled WGS sequence"/>
</dbReference>
<evidence type="ECO:0000313" key="2">
    <source>
        <dbReference type="EMBL" id="CAA9994261.1"/>
    </source>
</evidence>
<gene>
    <name evidence="2" type="ORF">NTEN_LOCUS1077</name>
</gene>
<proteinExistence type="predicted"/>
<feature type="region of interest" description="Disordered" evidence="1">
    <location>
        <begin position="16"/>
        <end position="51"/>
    </location>
</feature>